<protein>
    <recommendedName>
        <fullName evidence="1">PE-PPE domain-containing protein</fullName>
    </recommendedName>
</protein>
<proteinExistence type="predicted"/>
<accession>A0A163RSR4</accession>
<comment type="caution">
    <text evidence="2">The sequence shown here is derived from an EMBL/GenBank/DDBJ whole genome shotgun (WGS) entry which is preliminary data.</text>
</comment>
<evidence type="ECO:0000259" key="1">
    <source>
        <dbReference type="Pfam" id="PF08237"/>
    </source>
</evidence>
<name>A0A163RSR4_9MYCO</name>
<dbReference type="AlphaFoldDB" id="A0A163RSR4"/>
<dbReference type="Pfam" id="PF08237">
    <property type="entry name" value="PE-PPE"/>
    <property type="match status" value="1"/>
</dbReference>
<keyword evidence="3" id="KW-1185">Reference proteome</keyword>
<organism evidence="2 3">
    <name type="scientific">Mycobacterium ostraviense</name>
    <dbReference type="NCBI Taxonomy" id="2738409"/>
    <lineage>
        <taxon>Bacteria</taxon>
        <taxon>Bacillati</taxon>
        <taxon>Actinomycetota</taxon>
        <taxon>Actinomycetes</taxon>
        <taxon>Mycobacteriales</taxon>
        <taxon>Mycobacteriaceae</taxon>
        <taxon>Mycobacterium</taxon>
    </lineage>
</organism>
<dbReference type="InterPro" id="IPR013228">
    <property type="entry name" value="PE-PPE_C"/>
</dbReference>
<sequence>MVQPVTPGSLTTYMMIPVQDLPMLAPLRAIPFVGEPLADLIQPNLKVLVNYRGWGYGNLEHGWSQGPANVPTPAGLFPDISVFHVAAALQRGTVQGINDALAYVGLQPLSSWLPRLP</sequence>
<gene>
    <name evidence="2" type="ORF">A4G28_23900</name>
</gene>
<feature type="domain" description="PE-PPE" evidence="1">
    <location>
        <begin position="7"/>
        <end position="50"/>
    </location>
</feature>
<evidence type="ECO:0000313" key="2">
    <source>
        <dbReference type="EMBL" id="KZS53548.1"/>
    </source>
</evidence>
<dbReference type="RefSeq" id="WP_075513683.1">
    <property type="nucleotide sequence ID" value="NZ_CP089224.1"/>
</dbReference>
<evidence type="ECO:0000313" key="3">
    <source>
        <dbReference type="Proteomes" id="UP000077342"/>
    </source>
</evidence>
<dbReference type="EMBL" id="LWCI01000186">
    <property type="protein sequence ID" value="KZS53548.1"/>
    <property type="molecule type" value="Genomic_DNA"/>
</dbReference>
<reference evidence="3" key="1">
    <citation type="submission" date="2016-04" db="EMBL/GenBank/DDBJ databases">
        <authorList>
            <person name="Strapagiel D."/>
            <person name="Borowka P."/>
            <person name="Marciniak B."/>
            <person name="Bakula Z."/>
            <person name="Van Ingen J."/>
            <person name="Safianowska A."/>
            <person name="Dziadek J."/>
            <person name="Jagielski T."/>
        </authorList>
    </citation>
    <scope>NUCLEOTIDE SEQUENCE [LARGE SCALE GENOMIC DNA]</scope>
    <source>
        <strain evidence="3">1010001458</strain>
    </source>
</reference>
<dbReference type="Proteomes" id="UP000077342">
    <property type="component" value="Unassembled WGS sequence"/>
</dbReference>